<dbReference type="Pfam" id="PF01946">
    <property type="entry name" value="Thi4"/>
    <property type="match status" value="1"/>
</dbReference>
<sequence>MNCDVVVVGAGPSGLSAARALGRKNLNVIVVDRKAFARDINIGIMEMLSLQPNKIDVTDEKIVFKESDFELNRKKAVRSEIYGFAAFSPCLNSLAMVSEFPTNFSVDYKYWIEKLEEEALQAGAKIFCRVEVTGLIFDKERVAGIKCVDEKGKEFAIRANITIGADGIRSKVSRFSGFKKERWGIHRIIGCRIKNFDIRLTKAGRGFNPVYHNMYLGSRFVGPNTLGISAYLGENEIYIINVIQTNDIYEKPEISPKDSLNKFILFLKNHPHCSEAYRKATREKKFCFLLPVDSPVAKPFEKSGVFLIGDAAFTIETQWTGAMAVATEASKSIFNVLNNERRTDEYFSEYEKWWARFVKNAKRQFDFTTFMHSLDDEELDEFMGLFEEEIKLEHLAGTDDEFGTPNEFIIRVNEKLSRTNPDEIKSPKIKMVVKMIQGQNG</sequence>
<dbReference type="PRINTS" id="PR00420">
    <property type="entry name" value="RNGMNOXGNASE"/>
</dbReference>
<dbReference type="InterPro" id="IPR002938">
    <property type="entry name" value="FAD-bd"/>
</dbReference>
<dbReference type="InterPro" id="IPR050407">
    <property type="entry name" value="Geranylgeranyl_reductase"/>
</dbReference>
<dbReference type="PANTHER" id="PTHR42685:SF18">
    <property type="entry name" value="DIGERANYLGERANYLGLYCEROPHOSPHOLIPID REDUCTASE"/>
    <property type="match status" value="1"/>
</dbReference>
<comment type="caution">
    <text evidence="2">The sequence shown here is derived from an EMBL/GenBank/DDBJ whole genome shotgun (WGS) entry which is preliminary data.</text>
</comment>
<dbReference type="STRING" id="1817883.A3G31_07205"/>
<dbReference type="PANTHER" id="PTHR42685">
    <property type="entry name" value="GERANYLGERANYL DIPHOSPHATE REDUCTASE"/>
    <property type="match status" value="1"/>
</dbReference>
<gene>
    <name evidence="2" type="ORF">A3G31_07205</name>
</gene>
<dbReference type="SUPFAM" id="SSF51905">
    <property type="entry name" value="FAD/NAD(P)-binding domain"/>
    <property type="match status" value="1"/>
</dbReference>
<organism evidence="2 3">
    <name type="scientific">Candidatus Schekmanbacteria bacterium RIFCSPLOWO2_12_FULL_38_15</name>
    <dbReference type="NCBI Taxonomy" id="1817883"/>
    <lineage>
        <taxon>Bacteria</taxon>
        <taxon>Candidatus Schekmaniibacteriota</taxon>
    </lineage>
</organism>
<reference evidence="2 3" key="1">
    <citation type="journal article" date="2016" name="Nat. Commun.">
        <title>Thousands of microbial genomes shed light on interconnected biogeochemical processes in an aquifer system.</title>
        <authorList>
            <person name="Anantharaman K."/>
            <person name="Brown C.T."/>
            <person name="Hug L.A."/>
            <person name="Sharon I."/>
            <person name="Castelle C.J."/>
            <person name="Probst A.J."/>
            <person name="Thomas B.C."/>
            <person name="Singh A."/>
            <person name="Wilkins M.J."/>
            <person name="Karaoz U."/>
            <person name="Brodie E.L."/>
            <person name="Williams K.H."/>
            <person name="Hubbard S.S."/>
            <person name="Banfield J.F."/>
        </authorList>
    </citation>
    <scope>NUCLEOTIDE SEQUENCE [LARGE SCALE GENOMIC DNA]</scope>
</reference>
<evidence type="ECO:0000259" key="1">
    <source>
        <dbReference type="Pfam" id="PF01494"/>
    </source>
</evidence>
<protein>
    <recommendedName>
        <fullName evidence="1">FAD-binding domain-containing protein</fullName>
    </recommendedName>
</protein>
<dbReference type="Proteomes" id="UP000178082">
    <property type="component" value="Unassembled WGS sequence"/>
</dbReference>
<dbReference type="Gene3D" id="3.50.50.60">
    <property type="entry name" value="FAD/NAD(P)-binding domain"/>
    <property type="match status" value="1"/>
</dbReference>
<evidence type="ECO:0000313" key="3">
    <source>
        <dbReference type="Proteomes" id="UP000178082"/>
    </source>
</evidence>
<dbReference type="InterPro" id="IPR036188">
    <property type="entry name" value="FAD/NAD-bd_sf"/>
</dbReference>
<evidence type="ECO:0000313" key="2">
    <source>
        <dbReference type="EMBL" id="OGL53290.1"/>
    </source>
</evidence>
<dbReference type="Pfam" id="PF01494">
    <property type="entry name" value="FAD_binding_3"/>
    <property type="match status" value="1"/>
</dbReference>
<accession>A0A1F7SHL7</accession>
<feature type="domain" description="FAD-binding" evidence="1">
    <location>
        <begin position="114"/>
        <end position="312"/>
    </location>
</feature>
<dbReference type="AlphaFoldDB" id="A0A1F7SHL7"/>
<dbReference type="EMBL" id="MGDI01000025">
    <property type="protein sequence ID" value="OGL53290.1"/>
    <property type="molecule type" value="Genomic_DNA"/>
</dbReference>
<name>A0A1F7SHL7_9BACT</name>
<dbReference type="GO" id="GO:0071949">
    <property type="term" value="F:FAD binding"/>
    <property type="evidence" value="ECO:0007669"/>
    <property type="project" value="InterPro"/>
</dbReference>
<proteinExistence type="predicted"/>